<dbReference type="EMBL" id="JAIZAY010000011">
    <property type="protein sequence ID" value="KAJ8033537.1"/>
    <property type="molecule type" value="Genomic_DNA"/>
</dbReference>
<dbReference type="Proteomes" id="UP001152320">
    <property type="component" value="Chromosome 11"/>
</dbReference>
<evidence type="ECO:0000256" key="1">
    <source>
        <dbReference type="SAM" id="MobiDB-lite"/>
    </source>
</evidence>
<dbReference type="AlphaFoldDB" id="A0A9Q1H353"/>
<accession>A0A9Q1H353</accession>
<feature type="region of interest" description="Disordered" evidence="1">
    <location>
        <begin position="457"/>
        <end position="501"/>
    </location>
</feature>
<reference evidence="2" key="1">
    <citation type="submission" date="2021-10" db="EMBL/GenBank/DDBJ databases">
        <title>Tropical sea cucumber genome reveals ecological adaptation and Cuvierian tubules defense mechanism.</title>
        <authorList>
            <person name="Chen T."/>
        </authorList>
    </citation>
    <scope>NUCLEOTIDE SEQUENCE</scope>
    <source>
        <strain evidence="2">Nanhai2018</strain>
        <tissue evidence="2">Muscle</tissue>
    </source>
</reference>
<comment type="caution">
    <text evidence="2">The sequence shown here is derived from an EMBL/GenBank/DDBJ whole genome shotgun (WGS) entry which is preliminary data.</text>
</comment>
<keyword evidence="3" id="KW-1185">Reference proteome</keyword>
<sequence length="501" mass="57185">MFQTHEVVLTTRTSCLPPDYSNATYKRLRLTGFDNNSRETFISKVTGSGRSVKADIINMFLKENPVTADHCDVPLVFAMISYSVNNSERFRNVRTLTEVFRYIIKCFNSHNEIKFIEEKQKEELDHSGLDELAFEGLSGDVQQISWNRSKVRGKIGMGLYDEYVRIGILVEEEGFDYDSLEYYTETRFFHKLFAEWYAAHFLAKLAAKSVTEFETGIDFEIQKWPESQAAGNLQPHQAKNRGEVHSLKRINPHDVHYMYRFACGLSSVAAQKIIEHLGTNVHYDQYTLLCIKEWGGSLDALEETVTLLCSRRIQIKDTDSLLLQKSVISLVDFASSRRIPIDWVHLDNCLDVRSSGDLHVKPSHFSLPVIHTLNMLGINEYGREMTKEETDSILQYSAKCLGLKYVQFEDCLLPHVIEITDSVSTLRSRDVAVLWDPVFGGALLNLQSGQWEKYGDGRTMSAEEYQEAVEDVRRIEEDSPESSNNSETDSECEESPSQAGE</sequence>
<protein>
    <submittedName>
        <fullName evidence="2">Uncharacterized protein</fullName>
    </submittedName>
</protein>
<evidence type="ECO:0000313" key="2">
    <source>
        <dbReference type="EMBL" id="KAJ8033537.1"/>
    </source>
</evidence>
<gene>
    <name evidence="2" type="ORF">HOLleu_23805</name>
</gene>
<proteinExistence type="predicted"/>
<organism evidence="2 3">
    <name type="scientific">Holothuria leucospilota</name>
    <name type="common">Black long sea cucumber</name>
    <name type="synonym">Mertensiothuria leucospilota</name>
    <dbReference type="NCBI Taxonomy" id="206669"/>
    <lineage>
        <taxon>Eukaryota</taxon>
        <taxon>Metazoa</taxon>
        <taxon>Echinodermata</taxon>
        <taxon>Eleutherozoa</taxon>
        <taxon>Echinozoa</taxon>
        <taxon>Holothuroidea</taxon>
        <taxon>Aspidochirotacea</taxon>
        <taxon>Aspidochirotida</taxon>
        <taxon>Holothuriidae</taxon>
        <taxon>Holothuria</taxon>
    </lineage>
</organism>
<evidence type="ECO:0000313" key="3">
    <source>
        <dbReference type="Proteomes" id="UP001152320"/>
    </source>
</evidence>
<name>A0A9Q1H353_HOLLE</name>